<accession>A0AA39XML2</accession>
<dbReference type="InterPro" id="IPR012942">
    <property type="entry name" value="SRR1-like"/>
</dbReference>
<dbReference type="Pfam" id="PF07985">
    <property type="entry name" value="SRR1"/>
    <property type="match status" value="1"/>
</dbReference>
<dbReference type="PANTHER" id="PTHR42080">
    <property type="entry name" value="SRR1 DOMAIN-CONTAINING PROTEIN"/>
    <property type="match status" value="1"/>
</dbReference>
<feature type="domain" description="SRR1-like" evidence="1">
    <location>
        <begin position="22"/>
        <end position="149"/>
    </location>
</feature>
<protein>
    <recommendedName>
        <fullName evidence="1">SRR1-like domain-containing protein</fullName>
    </recommendedName>
</protein>
<organism evidence="2 3">
    <name type="scientific">Bombardia bombarda</name>
    <dbReference type="NCBI Taxonomy" id="252184"/>
    <lineage>
        <taxon>Eukaryota</taxon>
        <taxon>Fungi</taxon>
        <taxon>Dikarya</taxon>
        <taxon>Ascomycota</taxon>
        <taxon>Pezizomycotina</taxon>
        <taxon>Sordariomycetes</taxon>
        <taxon>Sordariomycetidae</taxon>
        <taxon>Sordariales</taxon>
        <taxon>Lasiosphaeriaceae</taxon>
        <taxon>Bombardia</taxon>
    </lineage>
</organism>
<gene>
    <name evidence="2" type="ORF">B0T17DRAFT_90884</name>
</gene>
<dbReference type="Proteomes" id="UP001174934">
    <property type="component" value="Unassembled WGS sequence"/>
</dbReference>
<dbReference type="PANTHER" id="PTHR42080:SF1">
    <property type="entry name" value="SRR1-LIKE DOMAIN-CONTAINING PROTEIN"/>
    <property type="match status" value="1"/>
</dbReference>
<name>A0AA39XML2_9PEZI</name>
<dbReference type="AlphaFoldDB" id="A0AA39XML2"/>
<reference evidence="2" key="1">
    <citation type="submission" date="2023-06" db="EMBL/GenBank/DDBJ databases">
        <title>Genome-scale phylogeny and comparative genomics of the fungal order Sordariales.</title>
        <authorList>
            <consortium name="Lawrence Berkeley National Laboratory"/>
            <person name="Hensen N."/>
            <person name="Bonometti L."/>
            <person name="Westerberg I."/>
            <person name="Brannstrom I.O."/>
            <person name="Guillou S."/>
            <person name="Cros-Aarteil S."/>
            <person name="Calhoun S."/>
            <person name="Haridas S."/>
            <person name="Kuo A."/>
            <person name="Mondo S."/>
            <person name="Pangilinan J."/>
            <person name="Riley R."/>
            <person name="LaButti K."/>
            <person name="Andreopoulos B."/>
            <person name="Lipzen A."/>
            <person name="Chen C."/>
            <person name="Yanf M."/>
            <person name="Daum C."/>
            <person name="Ng V."/>
            <person name="Clum A."/>
            <person name="Steindorff A."/>
            <person name="Ohm R."/>
            <person name="Martin F."/>
            <person name="Silar P."/>
            <person name="Natvig D."/>
            <person name="Lalanne C."/>
            <person name="Gautier V."/>
            <person name="Ament-velasquez S.L."/>
            <person name="Kruys A."/>
            <person name="Hutchinson M.I."/>
            <person name="Powell A.J."/>
            <person name="Barry K."/>
            <person name="Miller A.N."/>
            <person name="Grigoriev I.V."/>
            <person name="Debuchy R."/>
            <person name="Gladieux P."/>
            <person name="Thoren M.H."/>
            <person name="Johannesson H."/>
        </authorList>
    </citation>
    <scope>NUCLEOTIDE SEQUENCE</scope>
    <source>
        <strain evidence="2">SMH3391-2</strain>
    </source>
</reference>
<proteinExistence type="predicted"/>
<sequence>MTMATSSAYETLEVSILDTNPDIRIRRIVAFGCGALYSRFYFRHVVHTALITVVRKILVDHYTTVSPNDTVVHCCAQDPAYNMDNIRLLQEQKILVLDDPDGLLAVNEETLVIAINPGLPVRQIICDMSSRSKGPAMMIWARGDHMLDRPYNIHINNDTYPINKMRVP</sequence>
<evidence type="ECO:0000313" key="3">
    <source>
        <dbReference type="Proteomes" id="UP001174934"/>
    </source>
</evidence>
<evidence type="ECO:0000259" key="1">
    <source>
        <dbReference type="Pfam" id="PF07985"/>
    </source>
</evidence>
<keyword evidence="3" id="KW-1185">Reference proteome</keyword>
<comment type="caution">
    <text evidence="2">The sequence shown here is derived from an EMBL/GenBank/DDBJ whole genome shotgun (WGS) entry which is preliminary data.</text>
</comment>
<evidence type="ECO:0000313" key="2">
    <source>
        <dbReference type="EMBL" id="KAK0636823.1"/>
    </source>
</evidence>
<dbReference type="EMBL" id="JAULSR010000001">
    <property type="protein sequence ID" value="KAK0636823.1"/>
    <property type="molecule type" value="Genomic_DNA"/>
</dbReference>